<dbReference type="Gene3D" id="1.10.150.240">
    <property type="entry name" value="Putative phosphatase, domain 2"/>
    <property type="match status" value="1"/>
</dbReference>
<keyword evidence="4" id="KW-0460">Magnesium</keyword>
<keyword evidence="5" id="KW-0119">Carbohydrate metabolism</keyword>
<dbReference type="PANTHER" id="PTHR46193">
    <property type="entry name" value="6-PHOSPHOGLUCONATE PHOSPHATASE"/>
    <property type="match status" value="1"/>
</dbReference>
<dbReference type="NCBIfam" id="TIGR01509">
    <property type="entry name" value="HAD-SF-IA-v3"/>
    <property type="match status" value="1"/>
</dbReference>
<accession>A0A4R7ZMF1</accession>
<reference evidence="6 7" key="1">
    <citation type="submission" date="2019-03" db="EMBL/GenBank/DDBJ databases">
        <title>Genomic Encyclopedia of Type Strains, Phase IV (KMG-IV): sequencing the most valuable type-strain genomes for metagenomic binning, comparative biology and taxonomic classification.</title>
        <authorList>
            <person name="Goeker M."/>
        </authorList>
    </citation>
    <scope>NUCLEOTIDE SEQUENCE [LARGE SCALE GENOMIC DNA]</scope>
    <source>
        <strain evidence="6 7">DSM 28867</strain>
    </source>
</reference>
<dbReference type="CDD" id="cd07505">
    <property type="entry name" value="HAD_BPGM-like"/>
    <property type="match status" value="1"/>
</dbReference>
<dbReference type="InterPro" id="IPR006439">
    <property type="entry name" value="HAD-SF_hydro_IA"/>
</dbReference>
<dbReference type="InterPro" id="IPR023198">
    <property type="entry name" value="PGP-like_dom2"/>
</dbReference>
<keyword evidence="3" id="KW-0479">Metal-binding</keyword>
<dbReference type="EMBL" id="SODD01000024">
    <property type="protein sequence ID" value="TDW16390.1"/>
    <property type="molecule type" value="Genomic_DNA"/>
</dbReference>
<evidence type="ECO:0000313" key="6">
    <source>
        <dbReference type="EMBL" id="TDW16390.1"/>
    </source>
</evidence>
<dbReference type="RefSeq" id="WP_134169932.1">
    <property type="nucleotide sequence ID" value="NZ_SODD01000024.1"/>
</dbReference>
<dbReference type="Pfam" id="PF13419">
    <property type="entry name" value="HAD_2"/>
    <property type="match status" value="1"/>
</dbReference>
<keyword evidence="7" id="KW-1185">Reference proteome</keyword>
<dbReference type="SFLD" id="SFLDS00003">
    <property type="entry name" value="Haloacid_Dehalogenase"/>
    <property type="match status" value="1"/>
</dbReference>
<dbReference type="InterPro" id="IPR023214">
    <property type="entry name" value="HAD_sf"/>
</dbReference>
<comment type="caution">
    <text evidence="6">The sequence shown here is derived from an EMBL/GenBank/DDBJ whole genome shotgun (WGS) entry which is preliminary data.</text>
</comment>
<protein>
    <submittedName>
        <fullName evidence="6">HAD superfamily hydrolase (TIGR01509 family)/HAD superfamily hydrolase (TIGR01549 family)</fullName>
    </submittedName>
</protein>
<dbReference type="PANTHER" id="PTHR46193:SF18">
    <property type="entry name" value="HEXITOL PHOSPHATASE B"/>
    <property type="match status" value="1"/>
</dbReference>
<comment type="similarity">
    <text evidence="2">Belongs to the HAD-like hydrolase superfamily. CbbY/CbbZ/Gph/YieH family.</text>
</comment>
<organism evidence="6 7">
    <name type="scientific">Breznakia blatticola</name>
    <dbReference type="NCBI Taxonomy" id="1754012"/>
    <lineage>
        <taxon>Bacteria</taxon>
        <taxon>Bacillati</taxon>
        <taxon>Bacillota</taxon>
        <taxon>Erysipelotrichia</taxon>
        <taxon>Erysipelotrichales</taxon>
        <taxon>Erysipelotrichaceae</taxon>
        <taxon>Breznakia</taxon>
    </lineage>
</organism>
<gene>
    <name evidence="6" type="ORF">EDD63_12417</name>
</gene>
<dbReference type="OrthoDB" id="9797743at2"/>
<dbReference type="InterPro" id="IPR041492">
    <property type="entry name" value="HAD_2"/>
</dbReference>
<comment type="cofactor">
    <cofactor evidence="1">
        <name>Mg(2+)</name>
        <dbReference type="ChEBI" id="CHEBI:18420"/>
    </cofactor>
</comment>
<dbReference type="NCBIfam" id="TIGR01549">
    <property type="entry name" value="HAD-SF-IA-v1"/>
    <property type="match status" value="1"/>
</dbReference>
<dbReference type="SFLD" id="SFLDG01135">
    <property type="entry name" value="C1.5.6:_HAD__Beta-PGM__Phospha"/>
    <property type="match status" value="1"/>
</dbReference>
<dbReference type="Proteomes" id="UP000294743">
    <property type="component" value="Unassembled WGS sequence"/>
</dbReference>
<evidence type="ECO:0000256" key="1">
    <source>
        <dbReference type="ARBA" id="ARBA00001946"/>
    </source>
</evidence>
<dbReference type="InterPro" id="IPR051600">
    <property type="entry name" value="Beta-PGM-like"/>
</dbReference>
<dbReference type="AlphaFoldDB" id="A0A4R7ZMF1"/>
<evidence type="ECO:0000256" key="5">
    <source>
        <dbReference type="ARBA" id="ARBA00023277"/>
    </source>
</evidence>
<dbReference type="Gene3D" id="3.40.50.1000">
    <property type="entry name" value="HAD superfamily/HAD-like"/>
    <property type="match status" value="1"/>
</dbReference>
<evidence type="ECO:0000313" key="7">
    <source>
        <dbReference type="Proteomes" id="UP000294743"/>
    </source>
</evidence>
<keyword evidence="6" id="KW-0378">Hydrolase</keyword>
<proteinExistence type="inferred from homology"/>
<sequence>MNIEAVIFDMDGVIIDSEPFNLYEFYCFAQQHGVQVPMQELRKIIGTSHEVTWNYLASWLHLDKNALEMDAYYRQTYQGEPFDVTDFLQPYLKFLLKELKKQNVKLSVASSNDPDIIEHVCKENGIETYFDSIVSGRMFTKSKPNPEIYVYTLNTLGVSADHAIVIEDSKDGIEAAKQAGMKVIAIKDHRYHIDQQKSRLSCRKFV</sequence>
<evidence type="ECO:0000256" key="2">
    <source>
        <dbReference type="ARBA" id="ARBA00006171"/>
    </source>
</evidence>
<evidence type="ECO:0000256" key="3">
    <source>
        <dbReference type="ARBA" id="ARBA00022723"/>
    </source>
</evidence>
<dbReference type="GO" id="GO:0046872">
    <property type="term" value="F:metal ion binding"/>
    <property type="evidence" value="ECO:0007669"/>
    <property type="project" value="UniProtKB-KW"/>
</dbReference>
<evidence type="ECO:0000256" key="4">
    <source>
        <dbReference type="ARBA" id="ARBA00022842"/>
    </source>
</evidence>
<name>A0A4R7ZMF1_9FIRM</name>
<dbReference type="GO" id="GO:0016787">
    <property type="term" value="F:hydrolase activity"/>
    <property type="evidence" value="ECO:0007669"/>
    <property type="project" value="UniProtKB-KW"/>
</dbReference>
<dbReference type="InterPro" id="IPR036412">
    <property type="entry name" value="HAD-like_sf"/>
</dbReference>
<dbReference type="SFLD" id="SFLDG01129">
    <property type="entry name" value="C1.5:_HAD__Beta-PGM__Phosphata"/>
    <property type="match status" value="1"/>
</dbReference>
<dbReference type="SUPFAM" id="SSF56784">
    <property type="entry name" value="HAD-like"/>
    <property type="match status" value="1"/>
</dbReference>